<feature type="chain" id="PRO_5042285150" evidence="1">
    <location>
        <begin position="19"/>
        <end position="192"/>
    </location>
</feature>
<comment type="caution">
    <text evidence="2">The sequence shown here is derived from an EMBL/GenBank/DDBJ whole genome shotgun (WGS) entry which is preliminary data.</text>
</comment>
<feature type="signal peptide" evidence="1">
    <location>
        <begin position="1"/>
        <end position="18"/>
    </location>
</feature>
<accession>A0AAE3NLD7</accession>
<dbReference type="Proteomes" id="UP001220964">
    <property type="component" value="Unassembled WGS sequence"/>
</dbReference>
<sequence>MRLTLLSLAAALVLPALAAAQPIDGETAAPMLFGDAVSVAVNPGAGLNEKDAEIVDILVRSNDFSYYGAIAFSPEEGLMSESLQGAFNFHDVQTASRAALAACSQAKQPGTEACVVAAQLFPRGYQPRTFQLSQDATAAFADYAESDGPKAIALSASTGAYGIGTGGDAQAQAVAECNAQAGARDCRIAVAD</sequence>
<dbReference type="EMBL" id="JARGYC010000008">
    <property type="protein sequence ID" value="MDF0600063.1"/>
    <property type="molecule type" value="Genomic_DNA"/>
</dbReference>
<dbReference type="AlphaFoldDB" id="A0AAE3NLD7"/>
<evidence type="ECO:0000313" key="3">
    <source>
        <dbReference type="Proteomes" id="UP001220964"/>
    </source>
</evidence>
<gene>
    <name evidence="2" type="ORF">P1J78_04895</name>
</gene>
<dbReference type="RefSeq" id="WP_275566206.1">
    <property type="nucleotide sequence ID" value="NZ_JARGYC010000008.1"/>
</dbReference>
<proteinExistence type="predicted"/>
<reference evidence="2" key="1">
    <citation type="submission" date="2023-03" db="EMBL/GenBank/DDBJ databases">
        <title>Multiphase analysis and comparison of six strains from genera Psychromarinibacter, Lutimaribacter, and Maritimibacter, including a novel species: Psychromarinibacter sediminicola sp. nov.</title>
        <authorList>
            <person name="Wang Y.-H."/>
            <person name="Ye M.-Q."/>
            <person name="Du Z.-J."/>
        </authorList>
    </citation>
    <scope>NUCLEOTIDE SEQUENCE</scope>
    <source>
        <strain evidence="2">C21-152</strain>
    </source>
</reference>
<protein>
    <submittedName>
        <fullName evidence="2">5-aminolevulic acid synthase</fullName>
    </submittedName>
</protein>
<organism evidence="2 3">
    <name type="scientific">Psychromarinibacter sediminicola</name>
    <dbReference type="NCBI Taxonomy" id="3033385"/>
    <lineage>
        <taxon>Bacteria</taxon>
        <taxon>Pseudomonadati</taxon>
        <taxon>Pseudomonadota</taxon>
        <taxon>Alphaproteobacteria</taxon>
        <taxon>Rhodobacterales</taxon>
        <taxon>Paracoccaceae</taxon>
        <taxon>Psychromarinibacter</taxon>
    </lineage>
</organism>
<name>A0AAE3NLD7_9RHOB</name>
<evidence type="ECO:0000256" key="1">
    <source>
        <dbReference type="SAM" id="SignalP"/>
    </source>
</evidence>
<keyword evidence="3" id="KW-1185">Reference proteome</keyword>
<evidence type="ECO:0000313" key="2">
    <source>
        <dbReference type="EMBL" id="MDF0600063.1"/>
    </source>
</evidence>
<keyword evidence="1" id="KW-0732">Signal</keyword>